<feature type="region of interest" description="Disordered" evidence="1">
    <location>
        <begin position="195"/>
        <end position="220"/>
    </location>
</feature>
<dbReference type="AlphaFoldDB" id="A0A9P6EWM6"/>
<sequence length="220" mass="24655">LTNFAPTLPSVTLMSLRRLVPPHSPLTPNSLTTTLPRVRCSSLKQPSPKTTRSSPWQTTITIQSWIIRPLHSTHSVVTSSFQLTLKQLTTPSPFTKRNSLTSLAPSTPSPTNSRRTPMIPSYLNRYLRSSILSGSCWATSLDRCPSLAAKEVFTPSPRSVLPTAPLYLQSMTWQNAADRLRPFWPLRNQSSIRRRLRRSPRTSNVLRLSKATPAKRVATE</sequence>
<evidence type="ECO:0000256" key="1">
    <source>
        <dbReference type="SAM" id="MobiDB-lite"/>
    </source>
</evidence>
<name>A0A9P6EWM6_9FUNG</name>
<comment type="caution">
    <text evidence="2">The sequence shown here is derived from an EMBL/GenBank/DDBJ whole genome shotgun (WGS) entry which is preliminary data.</text>
</comment>
<dbReference type="OrthoDB" id="10528543at2759"/>
<feature type="compositionally biased region" description="Low complexity" evidence="1">
    <location>
        <begin position="98"/>
        <end position="113"/>
    </location>
</feature>
<reference evidence="2" key="1">
    <citation type="journal article" date="2020" name="Fungal Divers.">
        <title>Resolving the Mortierellaceae phylogeny through synthesis of multi-gene phylogenetics and phylogenomics.</title>
        <authorList>
            <person name="Vandepol N."/>
            <person name="Liber J."/>
            <person name="Desiro A."/>
            <person name="Na H."/>
            <person name="Kennedy M."/>
            <person name="Barry K."/>
            <person name="Grigoriev I.V."/>
            <person name="Miller A.N."/>
            <person name="O'Donnell K."/>
            <person name="Stajich J.E."/>
            <person name="Bonito G."/>
        </authorList>
    </citation>
    <scope>NUCLEOTIDE SEQUENCE</scope>
    <source>
        <strain evidence="2">KOD1015</strain>
    </source>
</reference>
<dbReference type="EMBL" id="JAABOA010007857">
    <property type="protein sequence ID" value="KAF9537105.1"/>
    <property type="molecule type" value="Genomic_DNA"/>
</dbReference>
<evidence type="ECO:0000313" key="3">
    <source>
        <dbReference type="Proteomes" id="UP000780801"/>
    </source>
</evidence>
<protein>
    <submittedName>
        <fullName evidence="2">Uncharacterized protein</fullName>
    </submittedName>
</protein>
<organism evidence="2 3">
    <name type="scientific">Lunasporangiospora selenospora</name>
    <dbReference type="NCBI Taxonomy" id="979761"/>
    <lineage>
        <taxon>Eukaryota</taxon>
        <taxon>Fungi</taxon>
        <taxon>Fungi incertae sedis</taxon>
        <taxon>Mucoromycota</taxon>
        <taxon>Mortierellomycotina</taxon>
        <taxon>Mortierellomycetes</taxon>
        <taxon>Mortierellales</taxon>
        <taxon>Mortierellaceae</taxon>
        <taxon>Lunasporangiospora</taxon>
    </lineage>
</organism>
<gene>
    <name evidence="2" type="ORF">BGW38_010083</name>
</gene>
<feature type="region of interest" description="Disordered" evidence="1">
    <location>
        <begin position="94"/>
        <end position="117"/>
    </location>
</feature>
<dbReference type="Proteomes" id="UP000780801">
    <property type="component" value="Unassembled WGS sequence"/>
</dbReference>
<proteinExistence type="predicted"/>
<feature type="non-terminal residue" evidence="2">
    <location>
        <position position="220"/>
    </location>
</feature>
<accession>A0A9P6EWM6</accession>
<feature type="non-terminal residue" evidence="2">
    <location>
        <position position="1"/>
    </location>
</feature>
<evidence type="ECO:0000313" key="2">
    <source>
        <dbReference type="EMBL" id="KAF9537105.1"/>
    </source>
</evidence>
<keyword evidence="3" id="KW-1185">Reference proteome</keyword>